<sequence length="85" mass="9282">MLIPKTLLFLAATTVTAYNFNFNLNNVFENGQKAILNLKNHFLQNDLNCPRDLLSCKSPSANPCCSPKLGVVVLALQVTLPTPPP</sequence>
<dbReference type="AlphaFoldDB" id="A0A1R1XSR7"/>
<comment type="caution">
    <text evidence="2">The sequence shown here is derived from an EMBL/GenBank/DDBJ whole genome shotgun (WGS) entry which is preliminary data.</text>
</comment>
<evidence type="ECO:0000313" key="3">
    <source>
        <dbReference type="Proteomes" id="UP000187283"/>
    </source>
</evidence>
<gene>
    <name evidence="2" type="ORF">AYI70_g5832</name>
</gene>
<evidence type="ECO:0000256" key="1">
    <source>
        <dbReference type="SAM" id="SignalP"/>
    </source>
</evidence>
<feature type="non-terminal residue" evidence="2">
    <location>
        <position position="85"/>
    </location>
</feature>
<dbReference type="EMBL" id="LSSN01001978">
    <property type="protein sequence ID" value="OMJ17656.1"/>
    <property type="molecule type" value="Genomic_DNA"/>
</dbReference>
<organism evidence="2 3">
    <name type="scientific">Smittium culicis</name>
    <dbReference type="NCBI Taxonomy" id="133412"/>
    <lineage>
        <taxon>Eukaryota</taxon>
        <taxon>Fungi</taxon>
        <taxon>Fungi incertae sedis</taxon>
        <taxon>Zoopagomycota</taxon>
        <taxon>Kickxellomycotina</taxon>
        <taxon>Harpellomycetes</taxon>
        <taxon>Harpellales</taxon>
        <taxon>Legeriomycetaceae</taxon>
        <taxon>Smittium</taxon>
    </lineage>
</organism>
<proteinExistence type="predicted"/>
<keyword evidence="3" id="KW-1185">Reference proteome</keyword>
<protein>
    <submittedName>
        <fullName evidence="2">Uncharacterized protein</fullName>
    </submittedName>
</protein>
<name>A0A1R1XSR7_9FUNG</name>
<dbReference type="Proteomes" id="UP000187283">
    <property type="component" value="Unassembled WGS sequence"/>
</dbReference>
<reference evidence="2 3" key="1">
    <citation type="submission" date="2017-01" db="EMBL/GenBank/DDBJ databases">
        <authorList>
            <person name="Mah S.A."/>
            <person name="Swanson W.J."/>
            <person name="Moy G.W."/>
            <person name="Vacquier V.D."/>
        </authorList>
    </citation>
    <scope>NUCLEOTIDE SEQUENCE [LARGE SCALE GENOMIC DNA]</scope>
    <source>
        <strain evidence="2 3">GSMNP</strain>
    </source>
</reference>
<feature type="chain" id="PRO_5013023379" evidence="1">
    <location>
        <begin position="18"/>
        <end position="85"/>
    </location>
</feature>
<accession>A0A1R1XSR7</accession>
<feature type="signal peptide" evidence="1">
    <location>
        <begin position="1"/>
        <end position="17"/>
    </location>
</feature>
<evidence type="ECO:0000313" key="2">
    <source>
        <dbReference type="EMBL" id="OMJ17656.1"/>
    </source>
</evidence>
<keyword evidence="1" id="KW-0732">Signal</keyword>